<keyword evidence="2" id="KW-1185">Reference proteome</keyword>
<dbReference type="InterPro" id="IPR012347">
    <property type="entry name" value="Ferritin-like"/>
</dbReference>
<reference evidence="1 2" key="1">
    <citation type="journal article" date="2018" name="Arch. Microbiol.">
        <title>New insights into the metabolic potential of the phototrophic purple bacterium Rhodopila globiformis DSM 161(T) from its draft genome sequence and evidence for a vanadium-dependent nitrogenase.</title>
        <authorList>
            <person name="Imhoff J.F."/>
            <person name="Rahn T."/>
            <person name="Kunzel S."/>
            <person name="Neulinger S.C."/>
        </authorList>
    </citation>
    <scope>NUCLEOTIDE SEQUENCE [LARGE SCALE GENOMIC DNA]</scope>
    <source>
        <strain evidence="1 2">DSM 16996</strain>
    </source>
</reference>
<comment type="caution">
    <text evidence="1">The sequence shown here is derived from an EMBL/GenBank/DDBJ whole genome shotgun (WGS) entry which is preliminary data.</text>
</comment>
<dbReference type="RefSeq" id="WP_104508583.1">
    <property type="nucleotide sequence ID" value="NZ_JACIGC010000003.1"/>
</dbReference>
<dbReference type="Pfam" id="PF09537">
    <property type="entry name" value="DUF2383"/>
    <property type="match status" value="1"/>
</dbReference>
<sequence>MDDLVGKLTSLHTSLIDARSGYEEGLKDAHGKGLAPLFSELIALHEQGVGAIALQLQRLGAPVDEDGSLMGTFDRVVMKVTSLFTELDEKIIPSLVDGEQRVLVHYDEAIKASSPDRPEYSILIAQRDALRNTIAQLSERATQA</sequence>
<dbReference type="AlphaFoldDB" id="A0A2S6N5I5"/>
<name>A0A2S6N5I5_9HYPH</name>
<evidence type="ECO:0000313" key="2">
    <source>
        <dbReference type="Proteomes" id="UP000239089"/>
    </source>
</evidence>
<gene>
    <name evidence="1" type="ORF">CCR94_14650</name>
</gene>
<organism evidence="1 2">
    <name type="scientific">Rhodoblastus sphagnicola</name>
    <dbReference type="NCBI Taxonomy" id="333368"/>
    <lineage>
        <taxon>Bacteria</taxon>
        <taxon>Pseudomonadati</taxon>
        <taxon>Pseudomonadota</taxon>
        <taxon>Alphaproteobacteria</taxon>
        <taxon>Hyphomicrobiales</taxon>
        <taxon>Rhodoblastaceae</taxon>
        <taxon>Rhodoblastus</taxon>
    </lineage>
</organism>
<accession>A0A2S6N5I5</accession>
<dbReference type="InterPro" id="IPR019052">
    <property type="entry name" value="DUF2383"/>
</dbReference>
<dbReference type="EMBL" id="NHSJ01000087">
    <property type="protein sequence ID" value="PPQ29874.1"/>
    <property type="molecule type" value="Genomic_DNA"/>
</dbReference>
<dbReference type="Gene3D" id="1.20.1260.10">
    <property type="match status" value="1"/>
</dbReference>
<evidence type="ECO:0000313" key="1">
    <source>
        <dbReference type="EMBL" id="PPQ29874.1"/>
    </source>
</evidence>
<dbReference type="Proteomes" id="UP000239089">
    <property type="component" value="Unassembled WGS sequence"/>
</dbReference>
<protein>
    <submittedName>
        <fullName evidence="1">Uncharacterized protein</fullName>
    </submittedName>
</protein>
<proteinExistence type="predicted"/>
<dbReference type="OrthoDB" id="7723758at2"/>